<dbReference type="Pfam" id="PF13456">
    <property type="entry name" value="RVT_3"/>
    <property type="match status" value="1"/>
</dbReference>
<reference evidence="2 3" key="1">
    <citation type="submission" date="2015-01" db="EMBL/GenBank/DDBJ databases">
        <title>Genome of allotetraploid Gossypium barbadense reveals genomic plasticity and fiber elongation in cotton evolution.</title>
        <authorList>
            <person name="Chen X."/>
            <person name="Liu X."/>
            <person name="Zhao B."/>
            <person name="Zheng H."/>
            <person name="Hu Y."/>
            <person name="Lu G."/>
            <person name="Yang C."/>
            <person name="Chen J."/>
            <person name="Shan C."/>
            <person name="Zhang L."/>
            <person name="Zhou Y."/>
            <person name="Wang L."/>
            <person name="Guo W."/>
            <person name="Bai Y."/>
            <person name="Ruan J."/>
            <person name="Shangguan X."/>
            <person name="Mao Y."/>
            <person name="Jiang J."/>
            <person name="Zhu Y."/>
            <person name="Lei J."/>
            <person name="Kang H."/>
            <person name="Chen S."/>
            <person name="He X."/>
            <person name="Wang R."/>
            <person name="Wang Y."/>
            <person name="Chen J."/>
            <person name="Wang L."/>
            <person name="Yu S."/>
            <person name="Wang B."/>
            <person name="Wei J."/>
            <person name="Song S."/>
            <person name="Lu X."/>
            <person name="Gao Z."/>
            <person name="Gu W."/>
            <person name="Deng X."/>
            <person name="Ma D."/>
            <person name="Wang S."/>
            <person name="Liang W."/>
            <person name="Fang L."/>
            <person name="Cai C."/>
            <person name="Zhu X."/>
            <person name="Zhou B."/>
            <person name="Zhang Y."/>
            <person name="Chen Z."/>
            <person name="Xu S."/>
            <person name="Zhu R."/>
            <person name="Wang S."/>
            <person name="Zhang T."/>
            <person name="Zhao G."/>
        </authorList>
    </citation>
    <scope>NUCLEOTIDE SEQUENCE [LARGE SCALE GENOMIC DNA]</scope>
    <source>
        <strain evidence="3">cv. Xinhai21</strain>
        <tissue evidence="2">Leaf</tissue>
    </source>
</reference>
<dbReference type="InterPro" id="IPR044730">
    <property type="entry name" value="RNase_H-like_dom_plant"/>
</dbReference>
<dbReference type="PANTHER" id="PTHR47723:SF13">
    <property type="entry name" value="PUTATIVE-RELATED"/>
    <property type="match status" value="1"/>
</dbReference>
<protein>
    <recommendedName>
        <fullName evidence="1">RNase H type-1 domain-containing protein</fullName>
    </recommendedName>
</protein>
<dbReference type="PANTHER" id="PTHR47723">
    <property type="entry name" value="OS05G0353850 PROTEIN"/>
    <property type="match status" value="1"/>
</dbReference>
<dbReference type="OrthoDB" id="950188at2759"/>
<proteinExistence type="predicted"/>
<dbReference type="InterPro" id="IPR053151">
    <property type="entry name" value="RNase_H-like"/>
</dbReference>
<dbReference type="Proteomes" id="UP000239757">
    <property type="component" value="Unassembled WGS sequence"/>
</dbReference>
<dbReference type="AlphaFoldDB" id="A0A2P5WZJ2"/>
<accession>A0A2P5WZJ2</accession>
<dbReference type="CDD" id="cd06222">
    <property type="entry name" value="RNase_H_like"/>
    <property type="match status" value="1"/>
</dbReference>
<evidence type="ECO:0000259" key="1">
    <source>
        <dbReference type="Pfam" id="PF13456"/>
    </source>
</evidence>
<dbReference type="InterPro" id="IPR002156">
    <property type="entry name" value="RNaseH_domain"/>
</dbReference>
<dbReference type="EMBL" id="KZ666031">
    <property type="protein sequence ID" value="PPR96506.1"/>
    <property type="molecule type" value="Genomic_DNA"/>
</dbReference>
<dbReference type="GO" id="GO:0003676">
    <property type="term" value="F:nucleic acid binding"/>
    <property type="evidence" value="ECO:0007669"/>
    <property type="project" value="InterPro"/>
</dbReference>
<organism evidence="2 3">
    <name type="scientific">Gossypium barbadense</name>
    <name type="common">Sea Island cotton</name>
    <name type="synonym">Hibiscus barbadensis</name>
    <dbReference type="NCBI Taxonomy" id="3634"/>
    <lineage>
        <taxon>Eukaryota</taxon>
        <taxon>Viridiplantae</taxon>
        <taxon>Streptophyta</taxon>
        <taxon>Embryophyta</taxon>
        <taxon>Tracheophyta</taxon>
        <taxon>Spermatophyta</taxon>
        <taxon>Magnoliopsida</taxon>
        <taxon>eudicotyledons</taxon>
        <taxon>Gunneridae</taxon>
        <taxon>Pentapetalae</taxon>
        <taxon>rosids</taxon>
        <taxon>malvids</taxon>
        <taxon>Malvales</taxon>
        <taxon>Malvaceae</taxon>
        <taxon>Malvoideae</taxon>
        <taxon>Gossypium</taxon>
    </lineage>
</organism>
<feature type="domain" description="RNase H type-1" evidence="1">
    <location>
        <begin position="27"/>
        <end position="87"/>
    </location>
</feature>
<dbReference type="GO" id="GO:0004523">
    <property type="term" value="F:RNA-DNA hybrid ribonuclease activity"/>
    <property type="evidence" value="ECO:0007669"/>
    <property type="project" value="InterPro"/>
</dbReference>
<gene>
    <name evidence="2" type="ORF">GOBAR_AA24166</name>
</gene>
<sequence length="115" mass="12599">MDIKEWVFVNVSRPERFARNKRDWDINSDGGLMTDSRLATCGGVMRDHAVKWLAGFARKVGTSTDSNAELWGAYDGLNMAWAVGAQQSNPANAAVVLGGSGSAYIQRRPIMPVQR</sequence>
<dbReference type="Gene3D" id="3.30.420.10">
    <property type="entry name" value="Ribonuclease H-like superfamily/Ribonuclease H"/>
    <property type="match status" value="1"/>
</dbReference>
<evidence type="ECO:0000313" key="3">
    <source>
        <dbReference type="Proteomes" id="UP000239757"/>
    </source>
</evidence>
<evidence type="ECO:0000313" key="2">
    <source>
        <dbReference type="EMBL" id="PPR96506.1"/>
    </source>
</evidence>
<dbReference type="InterPro" id="IPR036397">
    <property type="entry name" value="RNaseH_sf"/>
</dbReference>
<name>A0A2P5WZJ2_GOSBA</name>